<evidence type="ECO:0000313" key="1">
    <source>
        <dbReference type="EMBL" id="GAA3979151.1"/>
    </source>
</evidence>
<evidence type="ECO:0008006" key="3">
    <source>
        <dbReference type="Google" id="ProtNLM"/>
    </source>
</evidence>
<dbReference type="InterPro" id="IPR008969">
    <property type="entry name" value="CarboxyPept-like_regulatory"/>
</dbReference>
<dbReference type="Gene3D" id="2.60.40.1120">
    <property type="entry name" value="Carboxypeptidase-like, regulatory domain"/>
    <property type="match status" value="1"/>
</dbReference>
<protein>
    <recommendedName>
        <fullName evidence="3">CarboxypepD_reg-like domain-containing protein</fullName>
    </recommendedName>
</protein>
<dbReference type="EMBL" id="BAABDI010000017">
    <property type="protein sequence ID" value="GAA3979151.1"/>
    <property type="molecule type" value="Genomic_DNA"/>
</dbReference>
<proteinExistence type="predicted"/>
<evidence type="ECO:0000313" key="2">
    <source>
        <dbReference type="Proteomes" id="UP001501556"/>
    </source>
</evidence>
<name>A0ABP7QD59_9BACT</name>
<dbReference type="Pfam" id="PF13715">
    <property type="entry name" value="CarbopepD_reg_2"/>
    <property type="match status" value="1"/>
</dbReference>
<dbReference type="Proteomes" id="UP001501556">
    <property type="component" value="Unassembled WGS sequence"/>
</dbReference>
<accession>A0ABP7QD59</accession>
<organism evidence="1 2">
    <name type="scientific">Hymenobacter antarcticus</name>
    <dbReference type="NCBI Taxonomy" id="486270"/>
    <lineage>
        <taxon>Bacteria</taxon>
        <taxon>Pseudomonadati</taxon>
        <taxon>Bacteroidota</taxon>
        <taxon>Cytophagia</taxon>
        <taxon>Cytophagales</taxon>
        <taxon>Hymenobacteraceae</taxon>
        <taxon>Hymenobacter</taxon>
    </lineage>
</organism>
<reference evidence="2" key="1">
    <citation type="journal article" date="2019" name="Int. J. Syst. Evol. Microbiol.">
        <title>The Global Catalogue of Microorganisms (GCM) 10K type strain sequencing project: providing services to taxonomists for standard genome sequencing and annotation.</title>
        <authorList>
            <consortium name="The Broad Institute Genomics Platform"/>
            <consortium name="The Broad Institute Genome Sequencing Center for Infectious Disease"/>
            <person name="Wu L."/>
            <person name="Ma J."/>
        </authorList>
    </citation>
    <scope>NUCLEOTIDE SEQUENCE [LARGE SCALE GENOMIC DNA]</scope>
    <source>
        <strain evidence="2">JCM 17217</strain>
    </source>
</reference>
<gene>
    <name evidence="1" type="ORF">GCM10022407_25290</name>
</gene>
<dbReference type="SUPFAM" id="SSF49464">
    <property type="entry name" value="Carboxypeptidase regulatory domain-like"/>
    <property type="match status" value="1"/>
</dbReference>
<keyword evidence="2" id="KW-1185">Reference proteome</keyword>
<comment type="caution">
    <text evidence="1">The sequence shown here is derived from an EMBL/GenBank/DDBJ whole genome shotgun (WGS) entry which is preliminary data.</text>
</comment>
<sequence>MGWHQQHEFIARQLMRQPVSLTIPQPCHQSWAAMTPTVAGRHCAACEKTVVDFTLKTDAEILAFLAGAVSGRTCGRFAAGQLERPLQRAALAAPTRWRAWLAAAVAVWGLRESNGVATHAQAPAEWRTRYWGGPVPAVPAKAVETPATPDLLPLQIQKPPVTIGRPETAHRLITMGMVSSQIMKPTVALPLVLRGVITDFSNNEALPGVTVLLKGTTIGTSTRADGTFELAIPPQLAEAAGVSITVSSVGYVTQERQLVTKAAGEEHRFQLQADVKGMLGEVVVCRLPPSKLPPAPWYPRRFYYWGKYWLTRPFQRG</sequence>